<keyword evidence="3" id="KW-1185">Reference proteome</keyword>
<dbReference type="PANTHER" id="PTHR34598">
    <property type="entry name" value="BLL6449 PROTEIN"/>
    <property type="match status" value="1"/>
</dbReference>
<dbReference type="EMBL" id="JBFXLT010000010">
    <property type="protein sequence ID" value="KAL2819509.1"/>
    <property type="molecule type" value="Genomic_DNA"/>
</dbReference>
<evidence type="ECO:0008006" key="4">
    <source>
        <dbReference type="Google" id="ProtNLM"/>
    </source>
</evidence>
<dbReference type="PANTHER" id="PTHR34598:SF3">
    <property type="entry name" value="OXIDOREDUCTASE AN1597"/>
    <property type="match status" value="1"/>
</dbReference>
<evidence type="ECO:0000313" key="2">
    <source>
        <dbReference type="EMBL" id="KAL2819509.1"/>
    </source>
</evidence>
<organism evidence="2 3">
    <name type="scientific">Aspergillus granulosus</name>
    <dbReference type="NCBI Taxonomy" id="176169"/>
    <lineage>
        <taxon>Eukaryota</taxon>
        <taxon>Fungi</taxon>
        <taxon>Dikarya</taxon>
        <taxon>Ascomycota</taxon>
        <taxon>Pezizomycotina</taxon>
        <taxon>Eurotiomycetes</taxon>
        <taxon>Eurotiomycetidae</taxon>
        <taxon>Eurotiales</taxon>
        <taxon>Aspergillaceae</taxon>
        <taxon>Aspergillus</taxon>
        <taxon>Aspergillus subgen. Nidulantes</taxon>
    </lineage>
</organism>
<comment type="similarity">
    <text evidence="1">Belongs to the asaB hydroxylase/desaturase family.</text>
</comment>
<protein>
    <recommendedName>
        <fullName evidence="4">Methyltransferase</fullName>
    </recommendedName>
</protein>
<evidence type="ECO:0000313" key="3">
    <source>
        <dbReference type="Proteomes" id="UP001610334"/>
    </source>
</evidence>
<accession>A0ABR4HWQ0</accession>
<name>A0ABR4HWQ0_9EURO</name>
<sequence length="286" mass="33742">MSLDTTLTFLKWQKLYEIEKPFQIFINIPDDAKDRRSTNLEWETHPVTVNDARGHEEEFTLDDHGFIFRKHAFQTDSFVDRDFVEKNYFPEVEQFLRKEVDGVDRVFFFDWRLRRVENKRSQDIIDLNDPTDYLNPAKHVHVDQSTIAVINRVLLQLPEEAERLLRGRIRVLNIWRPLKHKIQDWPLALCDGSTVDPSDLIESDHIRRHYQGSTLYLLPRPVQKWYYLSGQTPNEVTIFKNFDSEQAIKAKYAPHAACEQIPVAKGVSLRESVEVRALVFTYKKDA</sequence>
<gene>
    <name evidence="2" type="ORF">BJX63DRAFT_382250</name>
</gene>
<dbReference type="NCBIfam" id="NF041278">
    <property type="entry name" value="CmcJ_NvfI_EfuI"/>
    <property type="match status" value="1"/>
</dbReference>
<dbReference type="Proteomes" id="UP001610334">
    <property type="component" value="Unassembled WGS sequence"/>
</dbReference>
<proteinExistence type="inferred from homology"/>
<evidence type="ECO:0000256" key="1">
    <source>
        <dbReference type="ARBA" id="ARBA00023604"/>
    </source>
</evidence>
<dbReference type="InterPro" id="IPR044053">
    <property type="entry name" value="AsaB-like"/>
</dbReference>
<comment type="caution">
    <text evidence="2">The sequence shown here is derived from an EMBL/GenBank/DDBJ whole genome shotgun (WGS) entry which is preliminary data.</text>
</comment>
<reference evidence="2 3" key="1">
    <citation type="submission" date="2024-07" db="EMBL/GenBank/DDBJ databases">
        <title>Section-level genome sequencing and comparative genomics of Aspergillus sections Usti and Cavernicolus.</title>
        <authorList>
            <consortium name="Lawrence Berkeley National Laboratory"/>
            <person name="Nybo J.L."/>
            <person name="Vesth T.C."/>
            <person name="Theobald S."/>
            <person name="Frisvad J.C."/>
            <person name="Larsen T.O."/>
            <person name="Kjaerboelling I."/>
            <person name="Rothschild-Mancinelli K."/>
            <person name="Lyhne E.K."/>
            <person name="Kogle M.E."/>
            <person name="Barry K."/>
            <person name="Clum A."/>
            <person name="Na H."/>
            <person name="Ledsgaard L."/>
            <person name="Lin J."/>
            <person name="Lipzen A."/>
            <person name="Kuo A."/>
            <person name="Riley R."/>
            <person name="Mondo S."/>
            <person name="Labutti K."/>
            <person name="Haridas S."/>
            <person name="Pangalinan J."/>
            <person name="Salamov A.A."/>
            <person name="Simmons B.A."/>
            <person name="Magnuson J.K."/>
            <person name="Chen J."/>
            <person name="Drula E."/>
            <person name="Henrissat B."/>
            <person name="Wiebenga A."/>
            <person name="Lubbers R.J."/>
            <person name="Gomes A.C."/>
            <person name="Makela M.R."/>
            <person name="Stajich J."/>
            <person name="Grigoriev I.V."/>
            <person name="Mortensen U.H."/>
            <person name="De Vries R.P."/>
            <person name="Baker S.E."/>
            <person name="Andersen M.R."/>
        </authorList>
    </citation>
    <scope>NUCLEOTIDE SEQUENCE [LARGE SCALE GENOMIC DNA]</scope>
    <source>
        <strain evidence="2 3">CBS 588.65</strain>
    </source>
</reference>